<keyword evidence="8" id="KW-1185">Reference proteome</keyword>
<dbReference type="EC" id="3.6.3.24" evidence="7"/>
<evidence type="ECO:0000256" key="5">
    <source>
        <dbReference type="ARBA" id="ARBA00023112"/>
    </source>
</evidence>
<evidence type="ECO:0000259" key="6">
    <source>
        <dbReference type="PROSITE" id="PS50893"/>
    </source>
</evidence>
<dbReference type="InterPro" id="IPR027417">
    <property type="entry name" value="P-loop_NTPase"/>
</dbReference>
<organism evidence="7 8">
    <name type="scientific">Peribacillus saganii</name>
    <dbReference type="NCBI Taxonomy" id="2303992"/>
    <lineage>
        <taxon>Bacteria</taxon>
        <taxon>Bacillati</taxon>
        <taxon>Bacillota</taxon>
        <taxon>Bacilli</taxon>
        <taxon>Bacillales</taxon>
        <taxon>Bacillaceae</taxon>
        <taxon>Peribacillus</taxon>
    </lineage>
</organism>
<dbReference type="EMBL" id="QVTE01000027">
    <property type="protein sequence ID" value="RFU69249.1"/>
    <property type="molecule type" value="Genomic_DNA"/>
</dbReference>
<keyword evidence="4 7" id="KW-0067">ATP-binding</keyword>
<keyword evidence="7" id="KW-0378">Hydrolase</keyword>
<dbReference type="GO" id="GO:0005886">
    <property type="term" value="C:plasma membrane"/>
    <property type="evidence" value="ECO:0007669"/>
    <property type="project" value="InterPro"/>
</dbReference>
<reference evidence="7 8" key="1">
    <citation type="submission" date="2018-08" db="EMBL/GenBank/DDBJ databases">
        <title>Bacillus chawlae sp. nov., Bacillus glennii sp. nov., and Bacillus saganii sp. nov. Isolated from the Vehicle Assembly Building at Kennedy Space Center where the Viking Spacecraft were Assembled.</title>
        <authorList>
            <person name="Seuylemezian A."/>
            <person name="Vaishampayan P."/>
        </authorList>
    </citation>
    <scope>NUCLEOTIDE SEQUENCE [LARGE SCALE GENOMIC DNA]</scope>
    <source>
        <strain evidence="7 8">V47-23a</strain>
    </source>
</reference>
<keyword evidence="5" id="KW-0406">Ion transport</keyword>
<dbReference type="AlphaFoldDB" id="A0A372LQP3"/>
<protein>
    <submittedName>
        <fullName evidence="7">Nickel import ATP-binding protein NikE</fullName>
        <ecNumber evidence="7">3.6.3.24</ecNumber>
    </submittedName>
</protein>
<dbReference type="SUPFAM" id="SSF52540">
    <property type="entry name" value="P-loop containing nucleoside triphosphate hydrolases"/>
    <property type="match status" value="1"/>
</dbReference>
<evidence type="ECO:0000313" key="7">
    <source>
        <dbReference type="EMBL" id="RFU69249.1"/>
    </source>
</evidence>
<proteinExistence type="predicted"/>
<dbReference type="GO" id="GO:0015413">
    <property type="term" value="F:ABC-type nickel transporter activity"/>
    <property type="evidence" value="ECO:0007669"/>
    <property type="project" value="InterPro"/>
</dbReference>
<evidence type="ECO:0000256" key="2">
    <source>
        <dbReference type="ARBA" id="ARBA00022596"/>
    </source>
</evidence>
<dbReference type="Proteomes" id="UP000264541">
    <property type="component" value="Unassembled WGS sequence"/>
</dbReference>
<dbReference type="GO" id="GO:0016151">
    <property type="term" value="F:nickel cation binding"/>
    <property type="evidence" value="ECO:0007669"/>
    <property type="project" value="InterPro"/>
</dbReference>
<dbReference type="SMART" id="SM00382">
    <property type="entry name" value="AAA"/>
    <property type="match status" value="1"/>
</dbReference>
<accession>A0A372LQP3</accession>
<evidence type="ECO:0000256" key="3">
    <source>
        <dbReference type="ARBA" id="ARBA00022741"/>
    </source>
</evidence>
<comment type="caution">
    <text evidence="7">The sequence shown here is derived from an EMBL/GenBank/DDBJ whole genome shotgun (WGS) entry which is preliminary data.</text>
</comment>
<dbReference type="OrthoDB" id="9802264at2"/>
<dbReference type="InterPro" id="IPR017871">
    <property type="entry name" value="ABC_transporter-like_CS"/>
</dbReference>
<keyword evidence="2" id="KW-0533">Nickel</keyword>
<dbReference type="InterPro" id="IPR050319">
    <property type="entry name" value="ABC_transp_ATP-bind"/>
</dbReference>
<dbReference type="PROSITE" id="PS50893">
    <property type="entry name" value="ABC_TRANSPORTER_2"/>
    <property type="match status" value="1"/>
</dbReference>
<evidence type="ECO:0000313" key="8">
    <source>
        <dbReference type="Proteomes" id="UP000264541"/>
    </source>
</evidence>
<keyword evidence="3" id="KW-0547">Nucleotide-binding</keyword>
<dbReference type="InterPro" id="IPR014137">
    <property type="entry name" value="Nickel_NikE"/>
</dbReference>
<evidence type="ECO:0000256" key="4">
    <source>
        <dbReference type="ARBA" id="ARBA00022840"/>
    </source>
</evidence>
<dbReference type="CDD" id="cd03257">
    <property type="entry name" value="ABC_NikE_OppD_transporters"/>
    <property type="match status" value="1"/>
</dbReference>
<dbReference type="Pfam" id="PF00005">
    <property type="entry name" value="ABC_tran"/>
    <property type="match status" value="1"/>
</dbReference>
<dbReference type="PROSITE" id="PS00211">
    <property type="entry name" value="ABC_TRANSPORTER_1"/>
    <property type="match status" value="1"/>
</dbReference>
<dbReference type="GO" id="GO:0005524">
    <property type="term" value="F:ATP binding"/>
    <property type="evidence" value="ECO:0007669"/>
    <property type="project" value="UniProtKB-KW"/>
</dbReference>
<feature type="domain" description="ABC transporter" evidence="6">
    <location>
        <begin position="13"/>
        <end position="253"/>
    </location>
</feature>
<keyword evidence="1" id="KW-0813">Transport</keyword>
<sequence length="282" mass="31941">MSLLQVKQVSLSFNSKKLFKGKDLSKKVLNDISFAIEEGTCLGLIGTSGAGKSTLGKVILGIQRPQQGQVLFQGYDIYNADKATQQKIRRDLQVVFQDSYSAVNPRMTAERIISEPLENYEKLTITEQRKRIIELLERVGLSEKDLKKYPHQFSGGQLQRINIARAVALKPKLIVLDESVSSLDMVTQSLILELLNELKDDFGLSYLFITHDIKAAFLISDTLGVLEKGELIELYDSKDQFFSSKHPIVKRLRDSILAEHPRFRTLTTKANWVNTNRLSKQL</sequence>
<dbReference type="PANTHER" id="PTHR43776:SF8">
    <property type="entry name" value="ABC TRANSPORTER, ATP-BINDING PROTEIN"/>
    <property type="match status" value="1"/>
</dbReference>
<dbReference type="InterPro" id="IPR003593">
    <property type="entry name" value="AAA+_ATPase"/>
</dbReference>
<dbReference type="RefSeq" id="WP_117326602.1">
    <property type="nucleotide sequence ID" value="NZ_QVTE01000027.1"/>
</dbReference>
<dbReference type="NCBIfam" id="TIGR02769">
    <property type="entry name" value="nickel_nikE"/>
    <property type="match status" value="1"/>
</dbReference>
<evidence type="ECO:0000256" key="1">
    <source>
        <dbReference type="ARBA" id="ARBA00022448"/>
    </source>
</evidence>
<keyword evidence="5" id="KW-0921">Nickel transport</keyword>
<dbReference type="InterPro" id="IPR003439">
    <property type="entry name" value="ABC_transporter-like_ATP-bd"/>
</dbReference>
<name>A0A372LQP3_9BACI</name>
<gene>
    <name evidence="7" type="primary">nikE</name>
    <name evidence="7" type="ORF">D0469_09980</name>
</gene>
<dbReference type="PANTHER" id="PTHR43776">
    <property type="entry name" value="TRANSPORT ATP-BINDING PROTEIN"/>
    <property type="match status" value="1"/>
</dbReference>
<dbReference type="GO" id="GO:0016887">
    <property type="term" value="F:ATP hydrolysis activity"/>
    <property type="evidence" value="ECO:0007669"/>
    <property type="project" value="InterPro"/>
</dbReference>
<dbReference type="Gene3D" id="3.40.50.300">
    <property type="entry name" value="P-loop containing nucleotide triphosphate hydrolases"/>
    <property type="match status" value="1"/>
</dbReference>